<name>A0A8H4RR36_9HELO</name>
<feature type="compositionally biased region" description="Polar residues" evidence="6">
    <location>
        <begin position="304"/>
        <end position="322"/>
    </location>
</feature>
<keyword evidence="4 7" id="KW-0472">Membrane</keyword>
<feature type="compositionally biased region" description="Basic and acidic residues" evidence="6">
    <location>
        <begin position="540"/>
        <end position="550"/>
    </location>
</feature>
<feature type="region of interest" description="Disordered" evidence="6">
    <location>
        <begin position="284"/>
        <end position="336"/>
    </location>
</feature>
<keyword evidence="2 7" id="KW-0812">Transmembrane</keyword>
<dbReference type="Pfam" id="PF20684">
    <property type="entry name" value="Fung_rhodopsin"/>
    <property type="match status" value="1"/>
</dbReference>
<feature type="transmembrane region" description="Helical" evidence="7">
    <location>
        <begin position="82"/>
        <end position="109"/>
    </location>
</feature>
<comment type="caution">
    <text evidence="9">The sequence shown here is derived from an EMBL/GenBank/DDBJ whole genome shotgun (WGS) entry which is preliminary data.</text>
</comment>
<dbReference type="OrthoDB" id="5391602at2759"/>
<keyword evidence="10" id="KW-1185">Reference proteome</keyword>
<evidence type="ECO:0000256" key="7">
    <source>
        <dbReference type="SAM" id="Phobius"/>
    </source>
</evidence>
<evidence type="ECO:0000313" key="10">
    <source>
        <dbReference type="Proteomes" id="UP000566819"/>
    </source>
</evidence>
<feature type="transmembrane region" description="Helical" evidence="7">
    <location>
        <begin position="121"/>
        <end position="145"/>
    </location>
</feature>
<evidence type="ECO:0000256" key="1">
    <source>
        <dbReference type="ARBA" id="ARBA00004141"/>
    </source>
</evidence>
<organism evidence="9 10">
    <name type="scientific">Cudoniella acicularis</name>
    <dbReference type="NCBI Taxonomy" id="354080"/>
    <lineage>
        <taxon>Eukaryota</taxon>
        <taxon>Fungi</taxon>
        <taxon>Dikarya</taxon>
        <taxon>Ascomycota</taxon>
        <taxon>Pezizomycotina</taxon>
        <taxon>Leotiomycetes</taxon>
        <taxon>Helotiales</taxon>
        <taxon>Tricladiaceae</taxon>
        <taxon>Cudoniella</taxon>
    </lineage>
</organism>
<feature type="compositionally biased region" description="Pro residues" evidence="6">
    <location>
        <begin position="442"/>
        <end position="453"/>
    </location>
</feature>
<feature type="transmembrane region" description="Helical" evidence="7">
    <location>
        <begin position="6"/>
        <end position="28"/>
    </location>
</feature>
<gene>
    <name evidence="9" type="ORF">G7Y89_g4706</name>
</gene>
<dbReference type="InterPro" id="IPR049326">
    <property type="entry name" value="Rhodopsin_dom_fungi"/>
</dbReference>
<feature type="transmembrane region" description="Helical" evidence="7">
    <location>
        <begin position="165"/>
        <end position="186"/>
    </location>
</feature>
<keyword evidence="3 7" id="KW-1133">Transmembrane helix</keyword>
<evidence type="ECO:0000256" key="6">
    <source>
        <dbReference type="SAM" id="MobiDB-lite"/>
    </source>
</evidence>
<reference evidence="9 10" key="1">
    <citation type="submission" date="2020-03" db="EMBL/GenBank/DDBJ databases">
        <title>Draft Genome Sequence of Cudoniella acicularis.</title>
        <authorList>
            <person name="Buettner E."/>
            <person name="Kellner H."/>
        </authorList>
    </citation>
    <scope>NUCLEOTIDE SEQUENCE [LARGE SCALE GENOMIC DNA]</scope>
    <source>
        <strain evidence="9 10">DSM 108380</strain>
    </source>
</reference>
<dbReference type="Proteomes" id="UP000566819">
    <property type="component" value="Unassembled WGS sequence"/>
</dbReference>
<feature type="transmembrane region" description="Helical" evidence="7">
    <location>
        <begin position="198"/>
        <end position="216"/>
    </location>
</feature>
<dbReference type="PANTHER" id="PTHR33048">
    <property type="entry name" value="PTH11-LIKE INTEGRAL MEMBRANE PROTEIN (AFU_ORTHOLOGUE AFUA_5G11245)"/>
    <property type="match status" value="1"/>
</dbReference>
<dbReference type="GO" id="GO:0016020">
    <property type="term" value="C:membrane"/>
    <property type="evidence" value="ECO:0007669"/>
    <property type="project" value="UniProtKB-SubCell"/>
</dbReference>
<feature type="transmembrane region" description="Helical" evidence="7">
    <location>
        <begin position="40"/>
        <end position="62"/>
    </location>
</feature>
<evidence type="ECO:0000313" key="9">
    <source>
        <dbReference type="EMBL" id="KAF4633414.1"/>
    </source>
</evidence>
<feature type="domain" description="Rhodopsin" evidence="8">
    <location>
        <begin position="26"/>
        <end position="263"/>
    </location>
</feature>
<comment type="similarity">
    <text evidence="5">Belongs to the SAT4 family.</text>
</comment>
<dbReference type="AlphaFoldDB" id="A0A8H4RR36"/>
<evidence type="ECO:0000256" key="2">
    <source>
        <dbReference type="ARBA" id="ARBA00022692"/>
    </source>
</evidence>
<feature type="compositionally biased region" description="Polar residues" evidence="6">
    <location>
        <begin position="500"/>
        <end position="518"/>
    </location>
</feature>
<feature type="compositionally biased region" description="Low complexity" evidence="6">
    <location>
        <begin position="327"/>
        <end position="336"/>
    </location>
</feature>
<evidence type="ECO:0000256" key="3">
    <source>
        <dbReference type="ARBA" id="ARBA00022989"/>
    </source>
</evidence>
<dbReference type="InterPro" id="IPR052337">
    <property type="entry name" value="SAT4-like"/>
</dbReference>
<evidence type="ECO:0000256" key="4">
    <source>
        <dbReference type="ARBA" id="ARBA00023136"/>
    </source>
</evidence>
<dbReference type="EMBL" id="JAAMPI010000262">
    <property type="protein sequence ID" value="KAF4633414.1"/>
    <property type="molecule type" value="Genomic_DNA"/>
</dbReference>
<accession>A0A8H4RR36</accession>
<dbReference type="PANTHER" id="PTHR33048:SF18">
    <property type="entry name" value="INTEGRAL MEMBRANE PROTEIN"/>
    <property type="match status" value="1"/>
</dbReference>
<comment type="subcellular location">
    <subcellularLocation>
        <location evidence="1">Membrane</location>
        <topology evidence="1">Multi-pass membrane protein</topology>
    </subcellularLocation>
</comment>
<proteinExistence type="inferred from homology"/>
<feature type="region of interest" description="Disordered" evidence="6">
    <location>
        <begin position="442"/>
        <end position="580"/>
    </location>
</feature>
<sequence>MIAELGKAVVAVCIVFPVIAALAIAARFQARRIKGNSITIDDYLLVLSWCVSTGMAIMYIFGAYNGGIGVSFKEMDMNQITVFTSILFAGQFLYLFSVSLIKISIVCFYKRIFQARTFIRILNGVLVTIVLWTVAFFFATLFQAWPIQHAWTGAGKNLIDYPAMYLALGATDLALDIIILCLPMPMIKSLKMKSRKKFVVATILGLGFLCIIASAVRINYLRLVNYGLEETVSWATVQYIVWSQIEACWSVVCACLPTLGPIFHGGRTAESMVNSFRSIFSSQSNESLREKSRKNSSNSERSAPKSTNNTTEMYTTGKTQTHFPGVPTFSPAFSPSPSDLIDLRRNMASRSEDDDQSEIQSAQAPYLGRGPLFETLRGRALEFGKFESPEDFLVEYNWWLELAYQEFGGHFGQLKEFASYQKFKAEFCLWRAIFREEHNLFPCPPIPRAPPNSPSVAKPEKPAKKRKQITPREPMSADKENCAKGKALHGKTHRQGYKLRSTNRNYLQRQNQHVGSRTSRGRSDKGSVLDSDDNQPHLQEPTRHDIECGRRVTRRKTHRQSTAVRYYGEGPQLGLQTGGKDSVAERAVGYVDFGRRSALKVGHRAQTANQEEYIVMAMVLSHLGKIVERGRGNKRACYSSGPDEMEVFQRQPITDNHSSLLLHPQQRQMGQSSALR</sequence>
<protein>
    <recommendedName>
        <fullName evidence="8">Rhodopsin domain-containing protein</fullName>
    </recommendedName>
</protein>
<evidence type="ECO:0000259" key="8">
    <source>
        <dbReference type="Pfam" id="PF20684"/>
    </source>
</evidence>
<evidence type="ECO:0000256" key="5">
    <source>
        <dbReference type="ARBA" id="ARBA00038359"/>
    </source>
</evidence>
<feature type="compositionally biased region" description="Basic residues" evidence="6">
    <location>
        <begin position="486"/>
        <end position="497"/>
    </location>
</feature>